<dbReference type="PATRIC" id="fig|476652.3.peg.946"/>
<keyword evidence="3" id="KW-1185">Reference proteome</keyword>
<name>A0A0J1IQN3_9FIRM</name>
<dbReference type="AlphaFoldDB" id="A0A0J1IQN3"/>
<sequence>MKPRKKLISAALGVSMLLVATGCSPNQSQIFQASMNLGNANSLQEHTTLTFQADGSGFSPSDQQQVDRVLAVLNNAKLDLDVKSNSNEQKTASTAEMEMKLALQGMNIDVPVWVNSNMEGKTPEVTEIVKVPTLAAASLPSQFASKEYMVFKPFDKAAENIDATAFMNLNKNLQAATMQFLTAYAQQFNPDIDVIDQGVKDIETSKGTVPARIYEIKLNDAQFKKLIRYAVNNFVQNADAMNYVKELMDSSLQFSQTPDKDEIISQFDQAFAQFKANRSAFLSQFNTVMDKLQNVTILGDKGIDIQYDISSGYVVKESGTVDLKLDLAQLSQFMNTLPPTLNAQGQQTSEQKDAVQSSTAKGTLNLAINFATDVSDINSLPVIEMPQVDSSNSFDYQDLVNSLNANTKVKSSVK</sequence>
<evidence type="ECO:0000313" key="2">
    <source>
        <dbReference type="EMBL" id="KLU66986.1"/>
    </source>
</evidence>
<keyword evidence="1" id="KW-0732">Signal</keyword>
<proteinExistence type="predicted"/>
<dbReference type="EMBL" id="LDZY01000003">
    <property type="protein sequence ID" value="KLU66986.1"/>
    <property type="molecule type" value="Genomic_DNA"/>
</dbReference>
<organism evidence="2 3">
    <name type="scientific">Desulfosporosinus acididurans</name>
    <dbReference type="NCBI Taxonomy" id="476652"/>
    <lineage>
        <taxon>Bacteria</taxon>
        <taxon>Bacillati</taxon>
        <taxon>Bacillota</taxon>
        <taxon>Clostridia</taxon>
        <taxon>Eubacteriales</taxon>
        <taxon>Desulfitobacteriaceae</taxon>
        <taxon>Desulfosporosinus</taxon>
    </lineage>
</organism>
<dbReference type="PROSITE" id="PS51257">
    <property type="entry name" value="PROKAR_LIPOPROTEIN"/>
    <property type="match status" value="1"/>
</dbReference>
<accession>A0A0J1IQN3</accession>
<dbReference type="RefSeq" id="WP_053006280.1">
    <property type="nucleotide sequence ID" value="NZ_LDZY01000003.1"/>
</dbReference>
<dbReference type="STRING" id="476652.DEAC_c09200"/>
<evidence type="ECO:0000256" key="1">
    <source>
        <dbReference type="SAM" id="SignalP"/>
    </source>
</evidence>
<protein>
    <recommendedName>
        <fullName evidence="4">Lipoprotein</fullName>
    </recommendedName>
</protein>
<dbReference type="Proteomes" id="UP000036356">
    <property type="component" value="Unassembled WGS sequence"/>
</dbReference>
<feature type="signal peptide" evidence="1">
    <location>
        <begin position="1"/>
        <end position="20"/>
    </location>
</feature>
<comment type="caution">
    <text evidence="2">The sequence shown here is derived from an EMBL/GenBank/DDBJ whole genome shotgun (WGS) entry which is preliminary data.</text>
</comment>
<gene>
    <name evidence="2" type="ORF">DEAC_c09200</name>
</gene>
<feature type="chain" id="PRO_5039581126" description="Lipoprotein" evidence="1">
    <location>
        <begin position="21"/>
        <end position="414"/>
    </location>
</feature>
<evidence type="ECO:0000313" key="3">
    <source>
        <dbReference type="Proteomes" id="UP000036356"/>
    </source>
</evidence>
<reference evidence="2 3" key="1">
    <citation type="submission" date="2015-06" db="EMBL/GenBank/DDBJ databases">
        <title>Draft genome of the moderately acidophilic sulfate reducer Candidatus Desulfosporosinus acididurans strain M1.</title>
        <authorList>
            <person name="Poehlein A."/>
            <person name="Petzsch P."/>
            <person name="Johnson B.D."/>
            <person name="Schloemann M."/>
            <person name="Daniel R."/>
            <person name="Muehling M."/>
        </authorList>
    </citation>
    <scope>NUCLEOTIDE SEQUENCE [LARGE SCALE GENOMIC DNA]</scope>
    <source>
        <strain evidence="2 3">M1</strain>
    </source>
</reference>
<evidence type="ECO:0008006" key="4">
    <source>
        <dbReference type="Google" id="ProtNLM"/>
    </source>
</evidence>